<sequence>MYAKAEEKWSHTTQKLLLHKKESHNELLPALRRQIDLYSEFLASVAELARSKWTEFNLKMMGTGLGIMLISLLIHFLAIKKVKEQYGFFFYFIWRFWDFLRLIFSCFMVVIRACSFLSNSFICK</sequence>
<dbReference type="PANTHER" id="PTHR23071:SF1">
    <property type="entry name" value="GPI ETHANOLAMINE PHOSPHATE TRANSFERASE 3"/>
    <property type="match status" value="1"/>
</dbReference>
<keyword evidence="3" id="KW-1185">Reference proteome</keyword>
<protein>
    <submittedName>
        <fullName evidence="2">Uncharacterized protein</fullName>
    </submittedName>
</protein>
<gene>
    <name evidence="2" type="ORF">ORAREDHAP_LOCUS5244</name>
</gene>
<keyword evidence="1" id="KW-0472">Membrane</keyword>
<keyword evidence="1" id="KW-1133">Transmembrane helix</keyword>
<dbReference type="EMBL" id="CAEKKB010000001">
    <property type="protein sequence ID" value="CAB4294462.1"/>
    <property type="molecule type" value="Genomic_DNA"/>
</dbReference>
<keyword evidence="1" id="KW-0812">Transmembrane</keyword>
<evidence type="ECO:0000313" key="2">
    <source>
        <dbReference type="EMBL" id="CAB4294462.1"/>
    </source>
</evidence>
<accession>A0A6J5W3D4</accession>
<dbReference type="GO" id="GO:0051377">
    <property type="term" value="F:mannose-ethanolamine phosphotransferase activity"/>
    <property type="evidence" value="ECO:0007669"/>
    <property type="project" value="TreeGrafter"/>
</dbReference>
<dbReference type="InterPro" id="IPR039524">
    <property type="entry name" value="PIGO/GPI13"/>
</dbReference>
<feature type="transmembrane region" description="Helical" evidence="1">
    <location>
        <begin position="99"/>
        <end position="122"/>
    </location>
</feature>
<dbReference type="GO" id="GO:0006506">
    <property type="term" value="P:GPI anchor biosynthetic process"/>
    <property type="evidence" value="ECO:0007669"/>
    <property type="project" value="InterPro"/>
</dbReference>
<proteinExistence type="predicted"/>
<dbReference type="OrthoDB" id="272139at2759"/>
<reference evidence="3" key="1">
    <citation type="journal article" date="2020" name="Genome Biol.">
        <title>Gamete binning: chromosome-level and haplotype-resolved genome assembly enabled by high-throughput single-cell sequencing of gamete genomes.</title>
        <authorList>
            <person name="Campoy J.A."/>
            <person name="Sun H."/>
            <person name="Goel M."/>
            <person name="Jiao W.-B."/>
            <person name="Folz-Donahue K."/>
            <person name="Wang N."/>
            <person name="Rubio M."/>
            <person name="Liu C."/>
            <person name="Kukat C."/>
            <person name="Ruiz D."/>
            <person name="Huettel B."/>
            <person name="Schneeberger K."/>
        </authorList>
    </citation>
    <scope>NUCLEOTIDE SEQUENCE [LARGE SCALE GENOMIC DNA]</scope>
    <source>
        <strain evidence="3">cv. Rojo Pasion</strain>
    </source>
</reference>
<dbReference type="Proteomes" id="UP000507245">
    <property type="component" value="Unassembled WGS sequence"/>
</dbReference>
<dbReference type="PANTHER" id="PTHR23071">
    <property type="entry name" value="PHOSPHATIDYLINOSITOL GLYCAN"/>
    <property type="match status" value="1"/>
</dbReference>
<dbReference type="AlphaFoldDB" id="A0A6J5W3D4"/>
<dbReference type="GO" id="GO:0005789">
    <property type="term" value="C:endoplasmic reticulum membrane"/>
    <property type="evidence" value="ECO:0007669"/>
    <property type="project" value="TreeGrafter"/>
</dbReference>
<evidence type="ECO:0000313" key="3">
    <source>
        <dbReference type="Proteomes" id="UP000507245"/>
    </source>
</evidence>
<organism evidence="2 3">
    <name type="scientific">Prunus armeniaca</name>
    <name type="common">Apricot</name>
    <name type="synonym">Armeniaca vulgaris</name>
    <dbReference type="NCBI Taxonomy" id="36596"/>
    <lineage>
        <taxon>Eukaryota</taxon>
        <taxon>Viridiplantae</taxon>
        <taxon>Streptophyta</taxon>
        <taxon>Embryophyta</taxon>
        <taxon>Tracheophyta</taxon>
        <taxon>Spermatophyta</taxon>
        <taxon>Magnoliopsida</taxon>
        <taxon>eudicotyledons</taxon>
        <taxon>Gunneridae</taxon>
        <taxon>Pentapetalae</taxon>
        <taxon>rosids</taxon>
        <taxon>fabids</taxon>
        <taxon>Rosales</taxon>
        <taxon>Rosaceae</taxon>
        <taxon>Amygdaloideae</taxon>
        <taxon>Amygdaleae</taxon>
        <taxon>Prunus</taxon>
    </lineage>
</organism>
<feature type="transmembrane region" description="Helical" evidence="1">
    <location>
        <begin position="60"/>
        <end position="79"/>
    </location>
</feature>
<name>A0A6J5W3D4_PRUAR</name>
<evidence type="ECO:0000256" key="1">
    <source>
        <dbReference type="SAM" id="Phobius"/>
    </source>
</evidence>